<evidence type="ECO:0000313" key="17">
    <source>
        <dbReference type="Proteomes" id="UP000620104"/>
    </source>
</evidence>
<dbReference type="EMBL" id="BLZA01000019">
    <property type="protein sequence ID" value="GHJ86660.1"/>
    <property type="molecule type" value="Genomic_DNA"/>
</dbReference>
<comment type="catalytic activity">
    <reaction evidence="12">
        <text>chorismate = prephenate</text>
        <dbReference type="Rhea" id="RHEA:13897"/>
        <dbReference type="ChEBI" id="CHEBI:29748"/>
        <dbReference type="ChEBI" id="CHEBI:29934"/>
        <dbReference type="EC" id="5.4.99.5"/>
    </reaction>
    <physiologicalReaction direction="left-to-right" evidence="12">
        <dbReference type="Rhea" id="RHEA:13898"/>
    </physiologicalReaction>
</comment>
<dbReference type="PIRSF" id="PIRSF017318">
    <property type="entry name" value="Chor_mut_AroQ_eu"/>
    <property type="match status" value="1"/>
</dbReference>
<evidence type="ECO:0000256" key="14">
    <source>
        <dbReference type="SAM" id="MobiDB-lite"/>
    </source>
</evidence>
<evidence type="ECO:0000256" key="9">
    <source>
        <dbReference type="ARBA" id="ARBA00023141"/>
    </source>
</evidence>
<evidence type="ECO:0000259" key="15">
    <source>
        <dbReference type="Pfam" id="PF01817"/>
    </source>
</evidence>
<comment type="subunit">
    <text evidence="3">Homodimer.</text>
</comment>
<dbReference type="InterPro" id="IPR002701">
    <property type="entry name" value="CM_II_prokaryot"/>
</dbReference>
<gene>
    <name evidence="16" type="ORF">NliqN6_3062</name>
</gene>
<evidence type="ECO:0000313" key="16">
    <source>
        <dbReference type="EMBL" id="GHJ86660.1"/>
    </source>
</evidence>
<accession>A0A8H3TSZ4</accession>
<evidence type="ECO:0000256" key="3">
    <source>
        <dbReference type="ARBA" id="ARBA00011738"/>
    </source>
</evidence>
<dbReference type="EC" id="5.4.99.5" evidence="4 13"/>
<dbReference type="GO" id="GO:0009094">
    <property type="term" value="P:L-phenylalanine biosynthetic process"/>
    <property type="evidence" value="ECO:0007669"/>
    <property type="project" value="UniProtKB-KW"/>
</dbReference>
<evidence type="ECO:0000256" key="2">
    <source>
        <dbReference type="ARBA" id="ARBA00004817"/>
    </source>
</evidence>
<protein>
    <recommendedName>
        <fullName evidence="5 13">Chorismate mutase</fullName>
        <ecNumber evidence="4 13">5.4.99.5</ecNumber>
    </recommendedName>
</protein>
<keyword evidence="7" id="KW-0827">Tyrosine biosynthesis</keyword>
<dbReference type="NCBIfam" id="TIGR01802">
    <property type="entry name" value="CM_pl-yst"/>
    <property type="match status" value="1"/>
</dbReference>
<evidence type="ECO:0000256" key="7">
    <source>
        <dbReference type="ARBA" id="ARBA00022498"/>
    </source>
</evidence>
<dbReference type="GO" id="GO:0046417">
    <property type="term" value="P:chorismate metabolic process"/>
    <property type="evidence" value="ECO:0007669"/>
    <property type="project" value="InterPro"/>
</dbReference>
<keyword evidence="10" id="KW-0584">Phenylalanine biosynthesis</keyword>
<reference evidence="16" key="1">
    <citation type="submission" date="2020-07" db="EMBL/GenBank/DDBJ databases">
        <title>Draft Genome Sequence of a Deep-Sea Yeast, Naganishia (Cryptococcus) liquefaciens strain N6.</title>
        <authorList>
            <person name="Han Y.W."/>
            <person name="Kajitani R."/>
            <person name="Morimoto H."/>
            <person name="Parhat M."/>
            <person name="Tsubouchi H."/>
            <person name="Bakenova O."/>
            <person name="Ogata M."/>
            <person name="Argunhan B."/>
            <person name="Aoki R."/>
            <person name="Kajiwara S."/>
            <person name="Itoh T."/>
            <person name="Iwasaki H."/>
        </authorList>
    </citation>
    <scope>NUCLEOTIDE SEQUENCE</scope>
    <source>
        <strain evidence="16">N6</strain>
    </source>
</reference>
<keyword evidence="8 13" id="KW-0028">Amino-acid biosynthesis</keyword>
<evidence type="ECO:0000256" key="5">
    <source>
        <dbReference type="ARBA" id="ARBA00020296"/>
    </source>
</evidence>
<keyword evidence="17" id="KW-1185">Reference proteome</keyword>
<dbReference type="GO" id="GO:0005737">
    <property type="term" value="C:cytoplasm"/>
    <property type="evidence" value="ECO:0007669"/>
    <property type="project" value="UniProtKB-SubCell"/>
</dbReference>
<dbReference type="GO" id="GO:0004106">
    <property type="term" value="F:chorismate mutase activity"/>
    <property type="evidence" value="ECO:0007669"/>
    <property type="project" value="UniProtKB-UniRule"/>
</dbReference>
<feature type="domain" description="Chorismate mutase" evidence="15">
    <location>
        <begin position="157"/>
        <end position="279"/>
    </location>
</feature>
<proteinExistence type="predicted"/>
<dbReference type="AlphaFoldDB" id="A0A8H3TSZ4"/>
<comment type="subcellular location">
    <subcellularLocation>
        <location evidence="1">Cytoplasm</location>
    </subcellularLocation>
</comment>
<comment type="pathway">
    <text evidence="2">Metabolic intermediate biosynthesis; prephenate biosynthesis; prephenate from chorismate: step 1/1.</text>
</comment>
<evidence type="ECO:0000256" key="10">
    <source>
        <dbReference type="ARBA" id="ARBA00023222"/>
    </source>
</evidence>
<feature type="region of interest" description="Disordered" evidence="14">
    <location>
        <begin position="234"/>
        <end position="254"/>
    </location>
</feature>
<dbReference type="FunFam" id="1.10.590.10:FF:000002">
    <property type="entry name" value="Chorismate mutase"/>
    <property type="match status" value="1"/>
</dbReference>
<evidence type="ECO:0000256" key="11">
    <source>
        <dbReference type="ARBA" id="ARBA00023235"/>
    </source>
</evidence>
<dbReference type="InterPro" id="IPR036263">
    <property type="entry name" value="Chorismate_II_sf"/>
</dbReference>
<dbReference type="PANTHER" id="PTHR21145:SF12">
    <property type="entry name" value="CHORISMATE MUTASE"/>
    <property type="match status" value="1"/>
</dbReference>
<dbReference type="PROSITE" id="PS51169">
    <property type="entry name" value="CHORISMATE_MUT_3"/>
    <property type="match status" value="1"/>
</dbReference>
<keyword evidence="11 13" id="KW-0413">Isomerase</keyword>
<dbReference type="OrthoDB" id="191918at2759"/>
<evidence type="ECO:0000256" key="4">
    <source>
        <dbReference type="ARBA" id="ARBA00012404"/>
    </source>
</evidence>
<organism evidence="16 17">
    <name type="scientific">Naganishia liquefaciens</name>
    <dbReference type="NCBI Taxonomy" id="104408"/>
    <lineage>
        <taxon>Eukaryota</taxon>
        <taxon>Fungi</taxon>
        <taxon>Dikarya</taxon>
        <taxon>Basidiomycota</taxon>
        <taxon>Agaricomycotina</taxon>
        <taxon>Tremellomycetes</taxon>
        <taxon>Filobasidiales</taxon>
        <taxon>Filobasidiaceae</taxon>
        <taxon>Naganishia</taxon>
    </lineage>
</organism>
<name>A0A8H3TSZ4_9TREE</name>
<sequence length="303" mass="34113">MNFTTGSSVDELLSLDKIRSTLIRLEDTIIFALIERSQFAWNRKIYEKGAFKELLELEFEGSWLEWFLLETESFHAKARRFTSPDEHPFTPIEKLPKPVIAKQSFPSLLHVPAASHPSTNANARILDFYVNKIVPAITKKVKVSQGNADRDDGNYGSSATRDVEVLQALSRRIHFGMFVSESKFREAPHKFIPHIISQPPNTEALAGLITKPAVEAALLVRLGNKAEIYGQELDPQGKLRKNPGDFQAGTSGDAETRLDTDEVVALYRDWVIPLTKDVEVDYLIHRLDGVPQSQVDAWMAVDE</sequence>
<dbReference type="GO" id="GO:0006571">
    <property type="term" value="P:tyrosine biosynthetic process"/>
    <property type="evidence" value="ECO:0007669"/>
    <property type="project" value="UniProtKB-KW"/>
</dbReference>
<evidence type="ECO:0000256" key="1">
    <source>
        <dbReference type="ARBA" id="ARBA00004496"/>
    </source>
</evidence>
<evidence type="ECO:0000256" key="13">
    <source>
        <dbReference type="PIRNR" id="PIRNR017318"/>
    </source>
</evidence>
<dbReference type="InterPro" id="IPR008238">
    <property type="entry name" value="Chorismate_mutase_AroQ_euk"/>
</dbReference>
<evidence type="ECO:0000256" key="12">
    <source>
        <dbReference type="ARBA" id="ARBA00023979"/>
    </source>
</evidence>
<dbReference type="SUPFAM" id="SSF48600">
    <property type="entry name" value="Chorismate mutase II"/>
    <property type="match status" value="1"/>
</dbReference>
<evidence type="ECO:0000256" key="6">
    <source>
        <dbReference type="ARBA" id="ARBA00022490"/>
    </source>
</evidence>
<dbReference type="UniPathway" id="UPA00120">
    <property type="reaction ID" value="UER00203"/>
</dbReference>
<evidence type="ECO:0000256" key="8">
    <source>
        <dbReference type="ARBA" id="ARBA00022605"/>
    </source>
</evidence>
<dbReference type="InterPro" id="IPR037039">
    <property type="entry name" value="CM_AroQ_sf_eucaryotic"/>
</dbReference>
<comment type="caution">
    <text evidence="16">The sequence shown here is derived from an EMBL/GenBank/DDBJ whole genome shotgun (WGS) entry which is preliminary data.</text>
</comment>
<keyword evidence="6" id="KW-0963">Cytoplasm</keyword>
<keyword evidence="9 13" id="KW-0057">Aromatic amino acid biosynthesis</keyword>
<dbReference type="Pfam" id="PF01817">
    <property type="entry name" value="CM_2"/>
    <property type="match status" value="1"/>
</dbReference>
<dbReference type="PANTHER" id="PTHR21145">
    <property type="entry name" value="CHORISMATE MUTASE"/>
    <property type="match status" value="1"/>
</dbReference>
<dbReference type="Gene3D" id="1.10.590.10">
    <property type="entry name" value="Chorismate mutase, AroQ class superfamily, eukaryotic"/>
    <property type="match status" value="1"/>
</dbReference>
<dbReference type="Proteomes" id="UP000620104">
    <property type="component" value="Unassembled WGS sequence"/>
</dbReference>